<comment type="cofactor">
    <cofactor evidence="8">
        <name>Zn(2+)</name>
        <dbReference type="ChEBI" id="CHEBI:29105"/>
    </cofactor>
    <text evidence="8">Binds 1 zinc ion per subunit.</text>
</comment>
<dbReference type="EMBL" id="AHJG01000241">
    <property type="protein sequence ID" value="EPA04899.1"/>
    <property type="molecule type" value="Genomic_DNA"/>
</dbReference>
<dbReference type="GO" id="GO:0004526">
    <property type="term" value="F:ribonuclease P activity"/>
    <property type="evidence" value="ECO:0007669"/>
    <property type="project" value="UniProtKB-UniRule"/>
</dbReference>
<name>S2ER35_9ARCH</name>
<keyword evidence="10" id="KW-1185">Reference proteome</keyword>
<keyword evidence="1 8" id="KW-0963">Cytoplasm</keyword>
<dbReference type="AlphaFoldDB" id="S2ER35"/>
<feature type="binding site" evidence="8">
    <location>
        <position position="90"/>
    </location>
    <ligand>
        <name>Zn(2+)</name>
        <dbReference type="ChEBI" id="CHEBI:29105"/>
    </ligand>
</feature>
<keyword evidence="5 8" id="KW-0255">Endonuclease</keyword>
<comment type="similarity">
    <text evidence="8">Belongs to the eukaryotic/archaeal RNase P protein component 4 family.</text>
</comment>
<dbReference type="Gene3D" id="1.20.5.420">
    <property type="entry name" value="Immunoglobulin FC, subunit C"/>
    <property type="match status" value="1"/>
</dbReference>
<dbReference type="InterPro" id="IPR007175">
    <property type="entry name" value="Rpr2/Snm1/Rpp21"/>
</dbReference>
<accession>S2ER35</accession>
<dbReference type="Pfam" id="PF04032">
    <property type="entry name" value="Rpr2"/>
    <property type="match status" value="1"/>
</dbReference>
<feature type="binding site" evidence="8">
    <location>
        <position position="87"/>
    </location>
    <ligand>
        <name>Zn(2+)</name>
        <dbReference type="ChEBI" id="CHEBI:29105"/>
    </ligand>
</feature>
<evidence type="ECO:0000256" key="1">
    <source>
        <dbReference type="ARBA" id="ARBA00022490"/>
    </source>
</evidence>
<proteinExistence type="inferred from homology"/>
<dbReference type="GO" id="GO:0005737">
    <property type="term" value="C:cytoplasm"/>
    <property type="evidence" value="ECO:0007669"/>
    <property type="project" value="UniProtKB-SubCell"/>
</dbReference>
<feature type="binding site" evidence="8">
    <location>
        <position position="58"/>
    </location>
    <ligand>
        <name>Zn(2+)</name>
        <dbReference type="ChEBI" id="CHEBI:29105"/>
    </ligand>
</feature>
<evidence type="ECO:0000256" key="2">
    <source>
        <dbReference type="ARBA" id="ARBA00022694"/>
    </source>
</evidence>
<dbReference type="PANTHER" id="PTHR14742">
    <property type="entry name" value="RIBONUCLEASE P SUBUNIT P21"/>
    <property type="match status" value="1"/>
</dbReference>
<feature type="binding site" evidence="8">
    <location>
        <position position="61"/>
    </location>
    <ligand>
        <name>Zn(2+)</name>
        <dbReference type="ChEBI" id="CHEBI:29105"/>
    </ligand>
</feature>
<comment type="function">
    <text evidence="8">Part of ribonuclease P, a protein complex that generates mature tRNA molecules by cleaving their 5'-ends.</text>
</comment>
<protein>
    <recommendedName>
        <fullName evidence="8">Ribonuclease P protein component 4</fullName>
        <shortName evidence="8">RNase P component 4</shortName>
        <ecNumber evidence="8">3.1.26.5</ecNumber>
    </recommendedName>
    <alternativeName>
        <fullName evidence="8">Rpp21</fullName>
    </alternativeName>
</protein>
<keyword evidence="6 8" id="KW-0378">Hydrolase</keyword>
<comment type="subcellular location">
    <subcellularLocation>
        <location evidence="8">Cytoplasm</location>
    </subcellularLocation>
</comment>
<evidence type="ECO:0000256" key="4">
    <source>
        <dbReference type="ARBA" id="ARBA00022723"/>
    </source>
</evidence>
<sequence>MKPSLRKIALERMHILINSAISNAKTNPILSQRYASMAQRISTKHKIRMPYELKIVFCKKCKSFISPGTNSRIRLGRTSVKSIRISCNLCGHTYRKIIHKSNVTKKVGTPLSSYKSPTS</sequence>
<reference evidence="9 10" key="1">
    <citation type="journal article" date="2012" name="J. Bacteriol.">
        <title>Genome Sequence of "Candidatus Nitrosoarchaeum limnia" BG20, a Low-Salinity Ammonia-Oxidizing Archaeon from the San Francisco Bay Estuary.</title>
        <authorList>
            <person name="Mosier A.C."/>
            <person name="Allen E.E."/>
            <person name="Kim M."/>
            <person name="Ferriera S."/>
            <person name="Francis C.A."/>
        </authorList>
    </citation>
    <scope>NUCLEOTIDE SEQUENCE [LARGE SCALE GENOMIC DNA]</scope>
    <source>
        <strain evidence="9 10">BG20</strain>
    </source>
</reference>
<dbReference type="HAMAP" id="MF_00757">
    <property type="entry name" value="RNase_P_4"/>
    <property type="match status" value="1"/>
</dbReference>
<organism evidence="9 10">
    <name type="scientific">Candidatus Nitrosarchaeum limnium BG20</name>
    <dbReference type="NCBI Taxonomy" id="859192"/>
    <lineage>
        <taxon>Archaea</taxon>
        <taxon>Nitrososphaerota</taxon>
        <taxon>Nitrososphaeria</taxon>
        <taxon>Nitrosopumilales</taxon>
        <taxon>Nitrosopumilaceae</taxon>
        <taxon>Nitrosarchaeum</taxon>
    </lineage>
</organism>
<keyword evidence="4 8" id="KW-0479">Metal-binding</keyword>
<gene>
    <name evidence="8" type="primary">rnp4</name>
    <name evidence="9" type="ORF">BG20_I1287</name>
</gene>
<dbReference type="GO" id="GO:0008270">
    <property type="term" value="F:zinc ion binding"/>
    <property type="evidence" value="ECO:0007669"/>
    <property type="project" value="UniProtKB-UniRule"/>
</dbReference>
<keyword evidence="3 8" id="KW-0540">Nuclease</keyword>
<dbReference type="EC" id="3.1.26.5" evidence="8"/>
<keyword evidence="2 8" id="KW-0819">tRNA processing</keyword>
<dbReference type="Gene3D" id="6.20.50.20">
    <property type="match status" value="1"/>
</dbReference>
<evidence type="ECO:0000256" key="6">
    <source>
        <dbReference type="ARBA" id="ARBA00022801"/>
    </source>
</evidence>
<evidence type="ECO:0000256" key="3">
    <source>
        <dbReference type="ARBA" id="ARBA00022722"/>
    </source>
</evidence>
<dbReference type="PANTHER" id="PTHR14742:SF0">
    <property type="entry name" value="RIBONUCLEASE P PROTEIN SUBUNIT P21"/>
    <property type="match status" value="1"/>
</dbReference>
<comment type="caution">
    <text evidence="9">The sequence shown here is derived from an EMBL/GenBank/DDBJ whole genome shotgun (WGS) entry which is preliminary data.</text>
</comment>
<evidence type="ECO:0000313" key="9">
    <source>
        <dbReference type="EMBL" id="EPA04899.1"/>
    </source>
</evidence>
<comment type="subunit">
    <text evidence="8">Consists of a catalytic RNA component and at least 4-5 protein subunits.</text>
</comment>
<dbReference type="Proteomes" id="UP000014065">
    <property type="component" value="Unassembled WGS sequence"/>
</dbReference>
<dbReference type="InterPro" id="IPR016432">
    <property type="entry name" value="RNP4"/>
</dbReference>
<dbReference type="GO" id="GO:0001682">
    <property type="term" value="P:tRNA 5'-leader removal"/>
    <property type="evidence" value="ECO:0007669"/>
    <property type="project" value="UniProtKB-UniRule"/>
</dbReference>
<evidence type="ECO:0000256" key="5">
    <source>
        <dbReference type="ARBA" id="ARBA00022759"/>
    </source>
</evidence>
<keyword evidence="7 8" id="KW-0862">Zinc</keyword>
<evidence type="ECO:0000256" key="8">
    <source>
        <dbReference type="HAMAP-Rule" id="MF_00757"/>
    </source>
</evidence>
<dbReference type="PIRSF" id="PIRSF004878">
    <property type="entry name" value="RNase_P_4"/>
    <property type="match status" value="1"/>
</dbReference>
<comment type="catalytic activity">
    <reaction evidence="8">
        <text>Endonucleolytic cleavage of RNA, removing 5'-extranucleotides from tRNA precursor.</text>
        <dbReference type="EC" id="3.1.26.5"/>
    </reaction>
</comment>
<evidence type="ECO:0000313" key="10">
    <source>
        <dbReference type="Proteomes" id="UP000014065"/>
    </source>
</evidence>
<evidence type="ECO:0000256" key="7">
    <source>
        <dbReference type="ARBA" id="ARBA00022833"/>
    </source>
</evidence>
<dbReference type="GO" id="GO:0030677">
    <property type="term" value="C:ribonuclease P complex"/>
    <property type="evidence" value="ECO:0007669"/>
    <property type="project" value="UniProtKB-UniRule"/>
</dbReference>